<sequence length="394" mass="46053">MLTTLNLKVGSILHDMEQNIDHRVIYMNKDYLVTILINGIKEKTEINEWHIQTLQHFVNKKQIAVREPKFDKVFDFDSLPEKTKEIYLRNKDIVETVGDIYGPCYFCLGTRKPKPCFQELADKYNISKKTVFYVIKQYLTNGLDPFALLPQIGKKSKANMHYSTKTGRPPMFEQGIPLTDELREIFDDCCKHYLSGREKSYATTYDWMLTKYFTARVETQTSKGVVVQNKLLPIDQRPTKSQMENYIVTHTSAKARRVCKTSKREYRNNERMLVSDNFLNVNQARTEELEDERILTIAEEEKNKYQMPESNISNMVYESKMMTKVIDLVREIYVEFDSDSIGKATRDVNHRLKPHEVAKQVIAILNEEPVKPKKKATRRTPASKNICDYITDDN</sequence>
<protein>
    <submittedName>
        <fullName evidence="1">Uncharacterized protein</fullName>
    </submittedName>
</protein>
<accession>A0A412IZU9</accession>
<dbReference type="Proteomes" id="UP000285274">
    <property type="component" value="Unassembled WGS sequence"/>
</dbReference>
<dbReference type="RefSeq" id="WP_118320207.1">
    <property type="nucleotide sequence ID" value="NZ_QRVM01000034.1"/>
</dbReference>
<gene>
    <name evidence="1" type="ORF">DWX92_07780</name>
</gene>
<proteinExistence type="predicted"/>
<comment type="caution">
    <text evidence="1">The sequence shown here is derived from an EMBL/GenBank/DDBJ whole genome shotgun (WGS) entry which is preliminary data.</text>
</comment>
<evidence type="ECO:0000313" key="1">
    <source>
        <dbReference type="EMBL" id="RGS45637.1"/>
    </source>
</evidence>
<name>A0A412IZU9_9FIRM</name>
<evidence type="ECO:0000313" key="2">
    <source>
        <dbReference type="Proteomes" id="UP000285274"/>
    </source>
</evidence>
<dbReference type="AlphaFoldDB" id="A0A412IZU9"/>
<dbReference type="EMBL" id="QRVM01000034">
    <property type="protein sequence ID" value="RGS45637.1"/>
    <property type="molecule type" value="Genomic_DNA"/>
</dbReference>
<reference evidence="1 2" key="1">
    <citation type="submission" date="2018-08" db="EMBL/GenBank/DDBJ databases">
        <title>A genome reference for cultivated species of the human gut microbiota.</title>
        <authorList>
            <person name="Zou Y."/>
            <person name="Xue W."/>
            <person name="Luo G."/>
        </authorList>
    </citation>
    <scope>NUCLEOTIDE SEQUENCE [LARGE SCALE GENOMIC DNA]</scope>
    <source>
        <strain evidence="1 2">AF22-10AC</strain>
    </source>
</reference>
<organism evidence="1 2">
    <name type="scientific">Holdemanella biformis</name>
    <dbReference type="NCBI Taxonomy" id="1735"/>
    <lineage>
        <taxon>Bacteria</taxon>
        <taxon>Bacillati</taxon>
        <taxon>Bacillota</taxon>
        <taxon>Erysipelotrichia</taxon>
        <taxon>Erysipelotrichales</taxon>
        <taxon>Erysipelotrichaceae</taxon>
        <taxon>Holdemanella</taxon>
    </lineage>
</organism>